<comment type="caution">
    <text evidence="3">The sequence shown here is derived from an EMBL/GenBank/DDBJ whole genome shotgun (WGS) entry which is preliminary data.</text>
</comment>
<gene>
    <name evidence="3" type="ORF">PVAG01_08714</name>
</gene>
<dbReference type="PANTHER" id="PTHR37534:SF26">
    <property type="entry name" value="TRANSCRIPTION FACTOR, PUTATIVE-RELATED"/>
    <property type="match status" value="1"/>
</dbReference>
<proteinExistence type="predicted"/>
<evidence type="ECO:0000256" key="1">
    <source>
        <dbReference type="ARBA" id="ARBA00004123"/>
    </source>
</evidence>
<dbReference type="EMBL" id="JBFCZG010000007">
    <property type="protein sequence ID" value="KAL3420215.1"/>
    <property type="molecule type" value="Genomic_DNA"/>
</dbReference>
<dbReference type="Pfam" id="PF11951">
    <property type="entry name" value="Fungal_trans_2"/>
    <property type="match status" value="1"/>
</dbReference>
<organism evidence="3 4">
    <name type="scientific">Phlyctema vagabunda</name>
    <dbReference type="NCBI Taxonomy" id="108571"/>
    <lineage>
        <taxon>Eukaryota</taxon>
        <taxon>Fungi</taxon>
        <taxon>Dikarya</taxon>
        <taxon>Ascomycota</taxon>
        <taxon>Pezizomycotina</taxon>
        <taxon>Leotiomycetes</taxon>
        <taxon>Helotiales</taxon>
        <taxon>Dermateaceae</taxon>
        <taxon>Phlyctema</taxon>
    </lineage>
</organism>
<name>A0ABR4PA98_9HELO</name>
<keyword evidence="2" id="KW-0539">Nucleus</keyword>
<dbReference type="Proteomes" id="UP001629113">
    <property type="component" value="Unassembled WGS sequence"/>
</dbReference>
<dbReference type="InterPro" id="IPR021858">
    <property type="entry name" value="Fun_TF"/>
</dbReference>
<dbReference type="PANTHER" id="PTHR37534">
    <property type="entry name" value="TRANSCRIPTIONAL ACTIVATOR PROTEIN UGA3"/>
    <property type="match status" value="1"/>
</dbReference>
<evidence type="ECO:0000313" key="3">
    <source>
        <dbReference type="EMBL" id="KAL3420215.1"/>
    </source>
</evidence>
<accession>A0ABR4PA98</accession>
<sequence>MDVSLWIPGLDSDTNQNFENVHHGTNIDGMPSSEFLVIPDDCSNTTTVFLPTHKFTNANIGQSSALRHAVIGLGGYHWGLVNCGQDVMDMNDCDRIWRTHRGHALHDIRSHLFHFPGFSVLENNQRQEKIEALCGVIHLICLDILTGEGESDNLLTYIEAAVNLLAHIHFGKDSVTCEEGTKTPRLIDRHGLLTHEQISEDSETLSVSLLSAATFRFAILWSASARRRPIINERLERNVALHHVKMQHMFGCQVWVIASINEIVKLDYWRRELDKTRQLSITELVTRAESIKEAIEEGLEVLKADEKDSDECSVTDRTTIALITEIFASAAMTYLHIVVSGPHPTINEIQRSVVATIRLFETIADTSWVKFAVWPLCVTGCLAATAEQRNYVERLLLTRDPDPWAHRQLQKSLEAMKECWRRRDKDDSVVDWSVMGSWRGVMIA</sequence>
<comment type="subcellular location">
    <subcellularLocation>
        <location evidence="1">Nucleus</location>
    </subcellularLocation>
</comment>
<protein>
    <submittedName>
        <fullName evidence="3">Transcriptional regulatory protein ume6</fullName>
    </submittedName>
</protein>
<evidence type="ECO:0000313" key="4">
    <source>
        <dbReference type="Proteomes" id="UP001629113"/>
    </source>
</evidence>
<keyword evidence="4" id="KW-1185">Reference proteome</keyword>
<reference evidence="3 4" key="1">
    <citation type="submission" date="2024-06" db="EMBL/GenBank/DDBJ databases">
        <title>Complete genome of Phlyctema vagabunda strain 19-DSS-EL-015.</title>
        <authorList>
            <person name="Fiorenzani C."/>
        </authorList>
    </citation>
    <scope>NUCLEOTIDE SEQUENCE [LARGE SCALE GENOMIC DNA]</scope>
    <source>
        <strain evidence="3 4">19-DSS-EL-015</strain>
    </source>
</reference>
<evidence type="ECO:0000256" key="2">
    <source>
        <dbReference type="ARBA" id="ARBA00023242"/>
    </source>
</evidence>